<evidence type="ECO:0000256" key="1">
    <source>
        <dbReference type="SAM" id="Phobius"/>
    </source>
</evidence>
<keyword evidence="2" id="KW-0732">Signal</keyword>
<evidence type="ECO:0000313" key="4">
    <source>
        <dbReference type="Proteomes" id="UP000245133"/>
    </source>
</evidence>
<comment type="caution">
    <text evidence="3">The sequence shown here is derived from an EMBL/GenBank/DDBJ whole genome shotgun (WGS) entry which is preliminary data.</text>
</comment>
<organism evidence="3 4">
    <name type="scientific">Leptospira ryugenii</name>
    <dbReference type="NCBI Taxonomy" id="1917863"/>
    <lineage>
        <taxon>Bacteria</taxon>
        <taxon>Pseudomonadati</taxon>
        <taxon>Spirochaetota</taxon>
        <taxon>Spirochaetia</taxon>
        <taxon>Leptospirales</taxon>
        <taxon>Leptospiraceae</taxon>
        <taxon>Leptospira</taxon>
    </lineage>
</organism>
<name>A0A2P2E3G0_9LEPT</name>
<dbReference type="Proteomes" id="UP000245133">
    <property type="component" value="Unassembled WGS sequence"/>
</dbReference>
<keyword evidence="4" id="KW-1185">Reference proteome</keyword>
<sequence>MIWKFCIILFFLFPSLVSAGETIEVQGSPEDLNVKLLAILNKLDPDFYSEEKTRGFVYRYRNRWSNPFDFNIYIGKVSKTSPDSILRVESPRTGQERMWKQIFEQELLQKDPGPGAVKLGTKSHIISQGLNLVTPMASVGYNSWNSPLFSGRDTFVSMAIYFLTDLILVGGAYYYAESNLPNKNIWDNLANQKGPGNVWDSPNAVGIFTALAVSRTIRAFDAWEDTSAHNKAAQFNWSFRF</sequence>
<feature type="transmembrane region" description="Helical" evidence="1">
    <location>
        <begin position="155"/>
        <end position="176"/>
    </location>
</feature>
<keyword evidence="1" id="KW-0812">Transmembrane</keyword>
<gene>
    <name evidence="3" type="ORF">LPTSP4_29790</name>
</gene>
<dbReference type="EMBL" id="BFBB01000008">
    <property type="protein sequence ID" value="GBF51442.1"/>
    <property type="molecule type" value="Genomic_DNA"/>
</dbReference>
<evidence type="ECO:0000256" key="2">
    <source>
        <dbReference type="SAM" id="SignalP"/>
    </source>
</evidence>
<protein>
    <submittedName>
        <fullName evidence="3">Uncharacterized protein</fullName>
    </submittedName>
</protein>
<keyword evidence="1" id="KW-0472">Membrane</keyword>
<feature type="chain" id="PRO_5015123551" evidence="2">
    <location>
        <begin position="20"/>
        <end position="241"/>
    </location>
</feature>
<keyword evidence="1" id="KW-1133">Transmembrane helix</keyword>
<proteinExistence type="predicted"/>
<feature type="signal peptide" evidence="2">
    <location>
        <begin position="1"/>
        <end position="19"/>
    </location>
</feature>
<evidence type="ECO:0000313" key="3">
    <source>
        <dbReference type="EMBL" id="GBF51442.1"/>
    </source>
</evidence>
<dbReference type="AlphaFoldDB" id="A0A2P2E3G0"/>
<reference evidence="3 4" key="1">
    <citation type="submission" date="2018-02" db="EMBL/GenBank/DDBJ databases">
        <title>Novel Leptospira species isolated from soil and water in Japan.</title>
        <authorList>
            <person name="Nakao R."/>
            <person name="Masuzawa T."/>
        </authorList>
    </citation>
    <scope>NUCLEOTIDE SEQUENCE [LARGE SCALE GENOMIC DNA]</scope>
    <source>
        <strain evidence="3 4">YH101</strain>
    </source>
</reference>
<accession>A0A2P2E3G0</accession>